<reference evidence="2" key="1">
    <citation type="submission" date="2022-11" db="UniProtKB">
        <authorList>
            <consortium name="WormBaseParasite"/>
        </authorList>
    </citation>
    <scope>IDENTIFICATION</scope>
</reference>
<sequence>MAKWLQEPEFQRMSALRLADQALCATKLHGIFGKKMAGYLSFEHEGTAFLATRRRRGSLKKAHITPPPLTKDGFCPSMIANLRLRGIYYPEQFTPCKRKEEQQVSLQVF</sequence>
<dbReference type="Proteomes" id="UP000887564">
    <property type="component" value="Unplaced"/>
</dbReference>
<dbReference type="WBParaSite" id="PEQ_0001401501-mRNA-1">
    <property type="protein sequence ID" value="PEQ_0001401501-mRNA-1"/>
    <property type="gene ID" value="PEQ_0001401501"/>
</dbReference>
<organism evidence="1 2">
    <name type="scientific">Parascaris equorum</name>
    <name type="common">Equine roundworm</name>
    <dbReference type="NCBI Taxonomy" id="6256"/>
    <lineage>
        <taxon>Eukaryota</taxon>
        <taxon>Metazoa</taxon>
        <taxon>Ecdysozoa</taxon>
        <taxon>Nematoda</taxon>
        <taxon>Chromadorea</taxon>
        <taxon>Rhabditida</taxon>
        <taxon>Spirurina</taxon>
        <taxon>Ascaridomorpha</taxon>
        <taxon>Ascaridoidea</taxon>
        <taxon>Ascarididae</taxon>
        <taxon>Parascaris</taxon>
    </lineage>
</organism>
<dbReference type="AlphaFoldDB" id="A0A914S5F0"/>
<evidence type="ECO:0000313" key="1">
    <source>
        <dbReference type="Proteomes" id="UP000887564"/>
    </source>
</evidence>
<accession>A0A914S5F0</accession>
<keyword evidence="1" id="KW-1185">Reference proteome</keyword>
<proteinExistence type="predicted"/>
<protein>
    <submittedName>
        <fullName evidence="2">Uncharacterized protein</fullName>
    </submittedName>
</protein>
<evidence type="ECO:0000313" key="2">
    <source>
        <dbReference type="WBParaSite" id="PEQ_0001401501-mRNA-1"/>
    </source>
</evidence>
<name>A0A914S5F0_PAREQ</name>